<dbReference type="RefSeq" id="WP_359881117.1">
    <property type="nucleotide sequence ID" value="NZ_JBEYHT010000044.1"/>
</dbReference>
<dbReference type="Proteomes" id="UP000217676">
    <property type="component" value="Chromosome"/>
</dbReference>
<accession>A0A161JGM0</accession>
<evidence type="ECO:0000256" key="1">
    <source>
        <dbReference type="SAM" id="SignalP"/>
    </source>
</evidence>
<gene>
    <name evidence="2" type="ORF">SLA_0124</name>
</gene>
<evidence type="ECO:0000313" key="3">
    <source>
        <dbReference type="Proteomes" id="UP000217676"/>
    </source>
</evidence>
<dbReference type="KEGG" id="slau:SLA_0124"/>
<evidence type="ECO:0000313" key="2">
    <source>
        <dbReference type="EMBL" id="BAU81079.1"/>
    </source>
</evidence>
<feature type="chain" id="PRO_5007824313" description="Secreted protein" evidence="1">
    <location>
        <begin position="29"/>
        <end position="120"/>
    </location>
</feature>
<sequence>MNRLKKAAILTSTVTALALPLGLASATAAPATVRACEQNWDLSGSEGYANGCYENGLTKVSGTVHDTKADGRCPFVRAHFTNGGVGDSNWATGKGTKANVSIVAPSGSSVKSLSWEYISC</sequence>
<evidence type="ECO:0008006" key="4">
    <source>
        <dbReference type="Google" id="ProtNLM"/>
    </source>
</evidence>
<organism evidence="2 3">
    <name type="scientific">Streptomyces laurentii</name>
    <dbReference type="NCBI Taxonomy" id="39478"/>
    <lineage>
        <taxon>Bacteria</taxon>
        <taxon>Bacillati</taxon>
        <taxon>Actinomycetota</taxon>
        <taxon>Actinomycetes</taxon>
        <taxon>Kitasatosporales</taxon>
        <taxon>Streptomycetaceae</taxon>
        <taxon>Streptomyces</taxon>
    </lineage>
</organism>
<protein>
    <recommendedName>
        <fullName evidence="4">Secreted protein</fullName>
    </recommendedName>
</protein>
<proteinExistence type="predicted"/>
<dbReference type="AlphaFoldDB" id="A0A161JGM0"/>
<name>A0A161JGM0_STRLU</name>
<keyword evidence="1" id="KW-0732">Signal</keyword>
<keyword evidence="3" id="KW-1185">Reference proteome</keyword>
<feature type="signal peptide" evidence="1">
    <location>
        <begin position="1"/>
        <end position="28"/>
    </location>
</feature>
<reference evidence="2 3" key="1">
    <citation type="journal article" date="2016" name="Genome Announc.">
        <title>Complete Genome Sequence of Thiostrepton-Producing Streptomyces laurentii ATCC 31255.</title>
        <authorList>
            <person name="Doi K."/>
            <person name="Fujino Y."/>
            <person name="Nagayoshi Y."/>
            <person name="Ohshima T."/>
            <person name="Ogata S."/>
        </authorList>
    </citation>
    <scope>NUCLEOTIDE SEQUENCE [LARGE SCALE GENOMIC DNA]</scope>
    <source>
        <strain evidence="2 3">ATCC 31255</strain>
    </source>
</reference>
<dbReference type="EMBL" id="AP017424">
    <property type="protein sequence ID" value="BAU81079.1"/>
    <property type="molecule type" value="Genomic_DNA"/>
</dbReference>